<comment type="caution">
    <text evidence="1">The sequence shown here is derived from an EMBL/GenBank/DDBJ whole genome shotgun (WGS) entry which is preliminary data.</text>
</comment>
<dbReference type="Proteomes" id="UP000321436">
    <property type="component" value="Unassembled WGS sequence"/>
</dbReference>
<evidence type="ECO:0000313" key="2">
    <source>
        <dbReference type="Proteomes" id="UP000321436"/>
    </source>
</evidence>
<proteinExistence type="predicted"/>
<evidence type="ECO:0000313" key="1">
    <source>
        <dbReference type="EMBL" id="GEP98580.1"/>
    </source>
</evidence>
<gene>
    <name evidence="1" type="ORF">CCY01nite_48400</name>
</gene>
<reference evidence="1 2" key="1">
    <citation type="submission" date="2019-07" db="EMBL/GenBank/DDBJ databases">
        <title>Whole genome shotgun sequence of Chitinophaga cymbidii NBRC 109752.</title>
        <authorList>
            <person name="Hosoyama A."/>
            <person name="Uohara A."/>
            <person name="Ohji S."/>
            <person name="Ichikawa N."/>
        </authorList>
    </citation>
    <scope>NUCLEOTIDE SEQUENCE [LARGE SCALE GENOMIC DNA]</scope>
    <source>
        <strain evidence="1 2">NBRC 109752</strain>
    </source>
</reference>
<organism evidence="1 2">
    <name type="scientific">Chitinophaga cymbidii</name>
    <dbReference type="NCBI Taxonomy" id="1096750"/>
    <lineage>
        <taxon>Bacteria</taxon>
        <taxon>Pseudomonadati</taxon>
        <taxon>Bacteroidota</taxon>
        <taxon>Chitinophagia</taxon>
        <taxon>Chitinophagales</taxon>
        <taxon>Chitinophagaceae</taxon>
        <taxon>Chitinophaga</taxon>
    </lineage>
</organism>
<sequence length="42" mass="5002">MPRIVMLINQKWLVRETDPLHVIGGEILERTKRQLFARSKVE</sequence>
<dbReference type="EMBL" id="BKAU01000007">
    <property type="protein sequence ID" value="GEP98580.1"/>
    <property type="molecule type" value="Genomic_DNA"/>
</dbReference>
<keyword evidence="2" id="KW-1185">Reference proteome</keyword>
<protein>
    <submittedName>
        <fullName evidence="1">Uncharacterized protein</fullName>
    </submittedName>
</protein>
<accession>A0A512RSA3</accession>
<dbReference type="AlphaFoldDB" id="A0A512RSA3"/>
<name>A0A512RSA3_9BACT</name>